<feature type="transmembrane region" description="Helical" evidence="1">
    <location>
        <begin position="177"/>
        <end position="199"/>
    </location>
</feature>
<evidence type="ECO:0000256" key="2">
    <source>
        <dbReference type="SAM" id="SignalP"/>
    </source>
</evidence>
<keyword evidence="1" id="KW-1133">Transmembrane helix</keyword>
<dbReference type="PANTHER" id="PTHR30373">
    <property type="entry name" value="UPF0603 PROTEIN YGCG"/>
    <property type="match status" value="1"/>
</dbReference>
<dbReference type="KEGG" id="mpaf:R5R33_02730"/>
<protein>
    <submittedName>
        <fullName evidence="4">TPM domain-containing protein</fullName>
    </submittedName>
</protein>
<dbReference type="RefSeq" id="WP_318954533.1">
    <property type="nucleotide sequence ID" value="NZ_CP137555.1"/>
</dbReference>
<evidence type="ECO:0000313" key="4">
    <source>
        <dbReference type="EMBL" id="WOX06073.1"/>
    </source>
</evidence>
<feature type="signal peptide" evidence="2">
    <location>
        <begin position="1"/>
        <end position="24"/>
    </location>
</feature>
<keyword evidence="5" id="KW-1185">Reference proteome</keyword>
<gene>
    <name evidence="4" type="ORF">R5R33_02730</name>
</gene>
<evidence type="ECO:0000313" key="5">
    <source>
        <dbReference type="Proteomes" id="UP001302477"/>
    </source>
</evidence>
<name>A0AAU0N1F7_9GAMM</name>
<dbReference type="Proteomes" id="UP001302477">
    <property type="component" value="Chromosome"/>
</dbReference>
<evidence type="ECO:0000256" key="1">
    <source>
        <dbReference type="SAM" id="Phobius"/>
    </source>
</evidence>
<keyword evidence="2" id="KW-0732">Signal</keyword>
<dbReference type="EMBL" id="CP137555">
    <property type="protein sequence ID" value="WOX06073.1"/>
    <property type="molecule type" value="Genomic_DNA"/>
</dbReference>
<dbReference type="Gene3D" id="3.10.310.50">
    <property type="match status" value="1"/>
</dbReference>
<dbReference type="AlphaFoldDB" id="A0AAU0N1F7"/>
<accession>A0AAU0N1F7</accession>
<proteinExistence type="predicted"/>
<keyword evidence="1" id="KW-0472">Membrane</keyword>
<keyword evidence="1" id="KW-0812">Transmembrane</keyword>
<reference evidence="4 5" key="1">
    <citation type="submission" date="2023-10" db="EMBL/GenBank/DDBJ databases">
        <title>Description of Microbulbifer bruguierae sp. nov., isolated from the sediments of mangrove plant Bruguiera sexangula and comparative genomic analyses of the genus Microbulbifer.</title>
        <authorList>
            <person name="Long M."/>
        </authorList>
    </citation>
    <scope>NUCLEOTIDE SEQUENCE [LARGE SCALE GENOMIC DNA]</scope>
    <source>
        <strain evidence="4 5">SPO729</strain>
    </source>
</reference>
<evidence type="ECO:0000259" key="3">
    <source>
        <dbReference type="Pfam" id="PF04536"/>
    </source>
</evidence>
<feature type="chain" id="PRO_5043546612" evidence="2">
    <location>
        <begin position="25"/>
        <end position="251"/>
    </location>
</feature>
<feature type="domain" description="TPM" evidence="3">
    <location>
        <begin position="35"/>
        <end position="158"/>
    </location>
</feature>
<organism evidence="4 5">
    <name type="scientific">Microbulbifer pacificus</name>
    <dbReference type="NCBI Taxonomy" id="407164"/>
    <lineage>
        <taxon>Bacteria</taxon>
        <taxon>Pseudomonadati</taxon>
        <taxon>Pseudomonadota</taxon>
        <taxon>Gammaproteobacteria</taxon>
        <taxon>Cellvibrionales</taxon>
        <taxon>Microbulbiferaceae</taxon>
        <taxon>Microbulbifer</taxon>
    </lineage>
</organism>
<dbReference type="Pfam" id="PF04536">
    <property type="entry name" value="TPM_phosphatase"/>
    <property type="match status" value="1"/>
</dbReference>
<dbReference type="PANTHER" id="PTHR30373:SF2">
    <property type="entry name" value="UPF0603 PROTEIN YGCG"/>
    <property type="match status" value="1"/>
</dbReference>
<dbReference type="InterPro" id="IPR007621">
    <property type="entry name" value="TPM_dom"/>
</dbReference>
<sequence length="251" mass="26477">MTIRRIALLLLLCPALLWAGLAAAEVKFPTLSGRVVDNANLLHQATRYQLTELLQRHEKEGSNQIVVVTLPDLQGLTIEEYGYQLGRHWQIGQKGKDNGILLIVAPNEREVRIEVGYGLEGAMTDALSSNIIHTKILPYFRAGNFDAGVMSGVESIIAVIKNEYVPEPTESKGDRQLALLVGIFLLFIMLQIFGSSVLGSPANNGNYRRGRYGGYYGGGGFGGGGFGGGGFGGGFGGGGGGFGGGGASGGW</sequence>